<dbReference type="InterPro" id="IPR004090">
    <property type="entry name" value="Chemotax_Me-accpt_rcpt"/>
</dbReference>
<keyword evidence="1" id="KW-0145">Chemotaxis</keyword>
<keyword evidence="7" id="KW-1185">Reference proteome</keyword>
<evidence type="ECO:0000259" key="4">
    <source>
        <dbReference type="PROSITE" id="PS50111"/>
    </source>
</evidence>
<organism evidence="6 7">
    <name type="scientific">Rubrivivax benzoatilyticus</name>
    <dbReference type="NCBI Taxonomy" id="316997"/>
    <lineage>
        <taxon>Bacteria</taxon>
        <taxon>Pseudomonadati</taxon>
        <taxon>Pseudomonadota</taxon>
        <taxon>Betaproteobacteria</taxon>
        <taxon>Burkholderiales</taxon>
        <taxon>Sphaerotilaceae</taxon>
        <taxon>Rubrivivax</taxon>
    </lineage>
</organism>
<proteinExistence type="inferred from homology"/>
<dbReference type="PRINTS" id="PR00260">
    <property type="entry name" value="CHEMTRNSDUCR"/>
</dbReference>
<protein>
    <submittedName>
        <fullName evidence="6">PAS domain S-box protein</fullName>
    </submittedName>
</protein>
<comment type="similarity">
    <text evidence="2">Belongs to the methyl-accepting chemotaxis (MCP) protein family.</text>
</comment>
<feature type="domain" description="Methyl-accepting transducer" evidence="4">
    <location>
        <begin position="252"/>
        <end position="481"/>
    </location>
</feature>
<evidence type="ECO:0000259" key="5">
    <source>
        <dbReference type="PROSITE" id="PS50112"/>
    </source>
</evidence>
<dbReference type="CDD" id="cd00130">
    <property type="entry name" value="PAS"/>
    <property type="match status" value="1"/>
</dbReference>
<evidence type="ECO:0000256" key="1">
    <source>
        <dbReference type="ARBA" id="ARBA00022500"/>
    </source>
</evidence>
<dbReference type="Gene3D" id="1.10.287.950">
    <property type="entry name" value="Methyl-accepting chemotaxis protein"/>
    <property type="match status" value="1"/>
</dbReference>
<name>A0ABX0HY68_9BURK</name>
<gene>
    <name evidence="6" type="ORF">G7087_14240</name>
</gene>
<accession>A0ABX0HY68</accession>
<dbReference type="RefSeq" id="WP_009856458.1">
    <property type="nucleotide sequence ID" value="NZ_JAAOCD010000007.1"/>
</dbReference>
<dbReference type="PROSITE" id="PS50111">
    <property type="entry name" value="CHEMOTAXIS_TRANSDUC_2"/>
    <property type="match status" value="1"/>
</dbReference>
<comment type="caution">
    <text evidence="6">The sequence shown here is derived from an EMBL/GenBank/DDBJ whole genome shotgun (WGS) entry which is preliminary data.</text>
</comment>
<evidence type="ECO:0000313" key="7">
    <source>
        <dbReference type="Proteomes" id="UP000802098"/>
    </source>
</evidence>
<dbReference type="PROSITE" id="PS50112">
    <property type="entry name" value="PAS"/>
    <property type="match status" value="1"/>
</dbReference>
<dbReference type="InterPro" id="IPR000014">
    <property type="entry name" value="PAS"/>
</dbReference>
<dbReference type="InterPro" id="IPR013655">
    <property type="entry name" value="PAS_fold_3"/>
</dbReference>
<dbReference type="Pfam" id="PF00015">
    <property type="entry name" value="MCPsignal"/>
    <property type="match status" value="1"/>
</dbReference>
<dbReference type="InterPro" id="IPR001610">
    <property type="entry name" value="PAC"/>
</dbReference>
<dbReference type="SMART" id="SM00283">
    <property type="entry name" value="MA"/>
    <property type="match status" value="1"/>
</dbReference>
<reference evidence="6 7" key="1">
    <citation type="submission" date="2020-03" db="EMBL/GenBank/DDBJ databases">
        <title>Rubrivivax benzoatilyticus JA2 (sequenced after 10 years sub-culturing).</title>
        <authorList>
            <person name="Gupta D."/>
            <person name="Chintalapati S."/>
            <person name="Chintalapati V.R."/>
        </authorList>
    </citation>
    <scope>NUCLEOTIDE SEQUENCE [LARGE SCALE GENOMIC DNA]</scope>
    <source>
        <strain evidence="6 7">JA2-Mal</strain>
    </source>
</reference>
<dbReference type="EMBL" id="JAAOCD010000007">
    <property type="protein sequence ID" value="NHK99543.1"/>
    <property type="molecule type" value="Genomic_DNA"/>
</dbReference>
<feature type="domain" description="PAS" evidence="5">
    <location>
        <begin position="25"/>
        <end position="60"/>
    </location>
</feature>
<dbReference type="Gene3D" id="3.30.450.20">
    <property type="entry name" value="PAS domain"/>
    <property type="match status" value="1"/>
</dbReference>
<dbReference type="InterPro" id="IPR035965">
    <property type="entry name" value="PAS-like_dom_sf"/>
</dbReference>
<evidence type="ECO:0000256" key="3">
    <source>
        <dbReference type="PROSITE-ProRule" id="PRU00284"/>
    </source>
</evidence>
<dbReference type="NCBIfam" id="TIGR00229">
    <property type="entry name" value="sensory_box"/>
    <property type="match status" value="1"/>
</dbReference>
<dbReference type="Proteomes" id="UP000802098">
    <property type="component" value="Unassembled WGS sequence"/>
</dbReference>
<evidence type="ECO:0000256" key="2">
    <source>
        <dbReference type="ARBA" id="ARBA00029447"/>
    </source>
</evidence>
<evidence type="ECO:0000313" key="6">
    <source>
        <dbReference type="EMBL" id="NHK99543.1"/>
    </source>
</evidence>
<dbReference type="SUPFAM" id="SSF58104">
    <property type="entry name" value="Methyl-accepting chemotaxis protein (MCP) signaling domain"/>
    <property type="match status" value="1"/>
</dbReference>
<dbReference type="InterPro" id="IPR004089">
    <property type="entry name" value="MCPsignal_dom"/>
</dbReference>
<dbReference type="InterPro" id="IPR051310">
    <property type="entry name" value="MCP_chemotaxis"/>
</dbReference>
<dbReference type="Pfam" id="PF08447">
    <property type="entry name" value="PAS_3"/>
    <property type="match status" value="1"/>
</dbReference>
<sequence>MKSNLPVTQVERDYPDTLMLVSTTDVQGRITHCNAAFAEVSGYAADELLGRAHNVVRHPDTPPALFADMWATIGAGRPWCGVLKNRCRNGDHYWVVANVTPVLADGRVVAFMSVRHRPTPQQVHEAEARYARLAQADGAPAPGARRRWPSSPTPALAAGLAAVLVLALAPLGPLAPLRLPLAVAAAVLLLAWFQRRVAGQLRLATVAASRLAACDLATRSNHDLAAPLGPLQQAIWLANLNMRAVVDDVRREIGRIAGAAEEIAQGSRGLSTLAGQQSGDVQVTAVAMEQITRSAEAVADTAREVDAAADEARQTVRRSGQSASAMLTTMASIERATRAAADSIDLMEGIADQTELLAREASVSAARAGEEGIAYAVVAARIGALAHRSRSAANQARALIAACAAHVAEGASRAEAARADADAAAQAVGHVADRQREISTATDEQARGVCEATRAMARLDEAAGENAALAEQSAAAGQALRERAAALARAVAVFRVGA</sequence>
<keyword evidence="3" id="KW-0807">Transducer</keyword>
<dbReference type="PANTHER" id="PTHR43531">
    <property type="entry name" value="PROTEIN ICFG"/>
    <property type="match status" value="1"/>
</dbReference>
<dbReference type="PANTHER" id="PTHR43531:SF11">
    <property type="entry name" value="METHYL-ACCEPTING CHEMOTAXIS PROTEIN 3"/>
    <property type="match status" value="1"/>
</dbReference>
<dbReference type="SMART" id="SM00086">
    <property type="entry name" value="PAC"/>
    <property type="match status" value="1"/>
</dbReference>
<dbReference type="SUPFAM" id="SSF55785">
    <property type="entry name" value="PYP-like sensor domain (PAS domain)"/>
    <property type="match status" value="1"/>
</dbReference>